<sequence length="206" mass="21364">MPRRPLHPIFAAVLVGAAVVGLSACAPETGGQAAPTGTETAASSTSPTPIPTITPSTKPVTLPTDCRAILSADVLAQLGSIPLNDPAMGPSGLFGDGSLVCIWRDPATDTTGLVTRISQMDRGPALDMLNDLVSTQGFSCYTPDEGTRCEKTWINPTYPVNDGRTLFWRDGVLIDTQYSNLAPTGYTASIIASIFGTSTPAPTPSA</sequence>
<evidence type="ECO:0000256" key="1">
    <source>
        <dbReference type="SAM" id="MobiDB-lite"/>
    </source>
</evidence>
<dbReference type="Proteomes" id="UP001226691">
    <property type="component" value="Unassembled WGS sequence"/>
</dbReference>
<evidence type="ECO:0000313" key="3">
    <source>
        <dbReference type="EMBL" id="MDQ1123366.1"/>
    </source>
</evidence>
<feature type="region of interest" description="Disordered" evidence="1">
    <location>
        <begin position="29"/>
        <end position="58"/>
    </location>
</feature>
<proteinExistence type="predicted"/>
<protein>
    <recommendedName>
        <fullName evidence="5">DUF3558 domain-containing protein</fullName>
    </recommendedName>
</protein>
<evidence type="ECO:0000256" key="2">
    <source>
        <dbReference type="SAM" id="SignalP"/>
    </source>
</evidence>
<feature type="compositionally biased region" description="Low complexity" evidence="1">
    <location>
        <begin position="33"/>
        <end position="58"/>
    </location>
</feature>
<keyword evidence="2" id="KW-0732">Signal</keyword>
<gene>
    <name evidence="3" type="ORF">QE412_001939</name>
</gene>
<comment type="caution">
    <text evidence="3">The sequence shown here is derived from an EMBL/GenBank/DDBJ whole genome shotgun (WGS) entry which is preliminary data.</text>
</comment>
<feature type="signal peptide" evidence="2">
    <location>
        <begin position="1"/>
        <end position="26"/>
    </location>
</feature>
<reference evidence="3 4" key="1">
    <citation type="submission" date="2023-07" db="EMBL/GenBank/DDBJ databases">
        <title>Functional and genomic diversity of the sorghum phyllosphere microbiome.</title>
        <authorList>
            <person name="Shade A."/>
        </authorList>
    </citation>
    <scope>NUCLEOTIDE SEQUENCE [LARGE SCALE GENOMIC DNA]</scope>
    <source>
        <strain evidence="3 4">SORGH_AS_1207</strain>
    </source>
</reference>
<feature type="chain" id="PRO_5046549775" description="DUF3558 domain-containing protein" evidence="2">
    <location>
        <begin position="27"/>
        <end position="206"/>
    </location>
</feature>
<evidence type="ECO:0000313" key="4">
    <source>
        <dbReference type="Proteomes" id="UP001226691"/>
    </source>
</evidence>
<accession>A0ABU0TUM5</accession>
<keyword evidence="4" id="KW-1185">Reference proteome</keyword>
<name>A0ABU0TUM5_MICTR</name>
<dbReference type="RefSeq" id="WP_307482795.1">
    <property type="nucleotide sequence ID" value="NZ_JAUTBF010000001.1"/>
</dbReference>
<organism evidence="3 4">
    <name type="scientific">Microbacterium trichothecenolyticum</name>
    <name type="common">Aureobacterium trichothecenolyticum</name>
    <dbReference type="NCBI Taxonomy" id="69370"/>
    <lineage>
        <taxon>Bacteria</taxon>
        <taxon>Bacillati</taxon>
        <taxon>Actinomycetota</taxon>
        <taxon>Actinomycetes</taxon>
        <taxon>Micrococcales</taxon>
        <taxon>Microbacteriaceae</taxon>
        <taxon>Microbacterium</taxon>
    </lineage>
</organism>
<dbReference type="EMBL" id="JAUTBF010000001">
    <property type="protein sequence ID" value="MDQ1123366.1"/>
    <property type="molecule type" value="Genomic_DNA"/>
</dbReference>
<dbReference type="PROSITE" id="PS51257">
    <property type="entry name" value="PROKAR_LIPOPROTEIN"/>
    <property type="match status" value="1"/>
</dbReference>
<evidence type="ECO:0008006" key="5">
    <source>
        <dbReference type="Google" id="ProtNLM"/>
    </source>
</evidence>